<dbReference type="AlphaFoldDB" id="A0AB39R842"/>
<accession>A0AB39R842</accession>
<proteinExistence type="predicted"/>
<name>A0AB39R842_9ACTN</name>
<reference evidence="1" key="1">
    <citation type="submission" date="2024-07" db="EMBL/GenBank/DDBJ databases">
        <authorList>
            <person name="Yu S.T."/>
        </authorList>
    </citation>
    <scope>NUCLEOTIDE SEQUENCE</scope>
    <source>
        <strain evidence="1">R39</strain>
    </source>
</reference>
<evidence type="ECO:0000313" key="1">
    <source>
        <dbReference type="EMBL" id="XDQ49853.1"/>
    </source>
</evidence>
<evidence type="ECO:0008006" key="2">
    <source>
        <dbReference type="Google" id="ProtNLM"/>
    </source>
</evidence>
<organism evidence="1">
    <name type="scientific">Streptomyces sp. R39</name>
    <dbReference type="NCBI Taxonomy" id="3238631"/>
    <lineage>
        <taxon>Bacteria</taxon>
        <taxon>Bacillati</taxon>
        <taxon>Actinomycetota</taxon>
        <taxon>Actinomycetes</taxon>
        <taxon>Kitasatosporales</taxon>
        <taxon>Streptomycetaceae</taxon>
        <taxon>Streptomyces</taxon>
    </lineage>
</organism>
<protein>
    <recommendedName>
        <fullName evidence="2">Undecaprenyl-diphosphatase</fullName>
    </recommendedName>
</protein>
<sequence length="45" mass="4811">MSVLTYSEAVGVGLLQGVTELFPVSSLGHGFPPWDRCLRVLPPLA</sequence>
<gene>
    <name evidence="1" type="ORF">AB5J52_05965</name>
</gene>
<dbReference type="EMBL" id="CP163441">
    <property type="protein sequence ID" value="XDQ49853.1"/>
    <property type="molecule type" value="Genomic_DNA"/>
</dbReference>
<dbReference type="RefSeq" id="WP_369228385.1">
    <property type="nucleotide sequence ID" value="NZ_CP163441.1"/>
</dbReference>